<organism evidence="2 3">
    <name type="scientific">Thermoproteus uzoniensis (strain 768-20)</name>
    <dbReference type="NCBI Taxonomy" id="999630"/>
    <lineage>
        <taxon>Archaea</taxon>
        <taxon>Thermoproteota</taxon>
        <taxon>Thermoprotei</taxon>
        <taxon>Thermoproteales</taxon>
        <taxon>Thermoproteaceae</taxon>
        <taxon>Thermoproteus</taxon>
    </lineage>
</organism>
<dbReference type="HOGENOM" id="CLU_071520_1_0_2"/>
<dbReference type="GeneID" id="10360904"/>
<evidence type="ECO:0000313" key="3">
    <source>
        <dbReference type="Proteomes" id="UP000008138"/>
    </source>
</evidence>
<evidence type="ECO:0000259" key="1">
    <source>
        <dbReference type="Pfam" id="PF01937"/>
    </source>
</evidence>
<keyword evidence="3" id="KW-1185">Reference proteome</keyword>
<dbReference type="Pfam" id="PF01937">
    <property type="entry name" value="ARMT1-like_dom"/>
    <property type="match status" value="1"/>
</dbReference>
<dbReference type="RefSeq" id="WP_013680189.1">
    <property type="nucleotide sequence ID" value="NC_015315.1"/>
</dbReference>
<dbReference type="InterPro" id="IPR014444">
    <property type="entry name" value="PH1575-like"/>
</dbReference>
<dbReference type="eggNOG" id="arCOG04410">
    <property type="taxonomic scope" value="Archaea"/>
</dbReference>
<evidence type="ECO:0000313" key="2">
    <source>
        <dbReference type="EMBL" id="AEA12853.1"/>
    </source>
</evidence>
<accession>F2L1B7</accession>
<dbReference type="Proteomes" id="UP000008138">
    <property type="component" value="Chromosome"/>
</dbReference>
<sequence>MWLEDECKLCLVHSRTSDVVKLGGAPLLPKLLVYLSQALEKGSRSEAFAESFKAVASMLESPDPYGEYKKRLAEIGREVAAVVERKLEEAGWDLRLALRVAAAANIIDSNVLGYRPRKLELAIWDEPAIEERVRLPERLYYVIDNEGEAQIDYVVMEALRRNGITPVPVARSEPYEIDVVADSSKGFLATPGNISPIRWLGDGFILAKGIANAEAYLEWGAGKPALLLFRAKCDVLARRLGVEKNASIIITGESLRRLLGQN</sequence>
<dbReference type="KEGG" id="tuz:TUZN_1377"/>
<dbReference type="Gene3D" id="1.10.285.20">
    <property type="entry name" value="Uncharacterised protein PF01937, DUF89, domain 2"/>
    <property type="match status" value="1"/>
</dbReference>
<dbReference type="InterPro" id="IPR002791">
    <property type="entry name" value="ARMT1-like_metal-bd"/>
</dbReference>
<dbReference type="STRING" id="999630.TUZN_1377"/>
<dbReference type="SUPFAM" id="SSF111321">
    <property type="entry name" value="AF1104-like"/>
    <property type="match status" value="1"/>
</dbReference>
<dbReference type="Gene3D" id="3.40.50.10880">
    <property type="entry name" value="Uncharacterised protein PF01937, DUF89, domain 3"/>
    <property type="match status" value="1"/>
</dbReference>
<dbReference type="InterPro" id="IPR036075">
    <property type="entry name" value="ARMT-1-like_metal-bd_sf"/>
</dbReference>
<reference key="2">
    <citation type="submission" date="2011-03" db="EMBL/GenBank/DDBJ databases">
        <title>Complete genome sequence of the thermoacidophilic crenarchaeon Thermoproteus uzoniensis 768-20.</title>
        <authorList>
            <person name="Mardanov A.V."/>
            <person name="Gumerov V.M."/>
            <person name="Beletsky A.V."/>
            <person name="Prokofeva M.I."/>
            <person name="Bonch-Osmolovskaya E.A."/>
            <person name="Ravin N.V."/>
            <person name="Skryabin K.G."/>
        </authorList>
    </citation>
    <scope>NUCLEOTIDE SEQUENCE</scope>
    <source>
        <strain>768-20</strain>
    </source>
</reference>
<name>F2L1B7_THEU7</name>
<dbReference type="PIRSF" id="PIRSF006593">
    <property type="entry name" value="UCP006593"/>
    <property type="match status" value="1"/>
</dbReference>
<protein>
    <recommendedName>
        <fullName evidence="1">Damage-control phosphatase ARMT1-like metal-binding domain-containing protein</fullName>
    </recommendedName>
</protein>
<proteinExistence type="predicted"/>
<gene>
    <name evidence="2" type="ordered locus">TUZN_1377</name>
</gene>
<dbReference type="OrthoDB" id="359165at2157"/>
<dbReference type="AlphaFoldDB" id="F2L1B7"/>
<reference evidence="2 3" key="1">
    <citation type="journal article" date="2011" name="J. Bacteriol.">
        <title>Complete genome sequence of the thermoacidophilic crenarchaeon Thermoproteus uzoniensis 768-20.</title>
        <authorList>
            <person name="Mardanov A.V."/>
            <person name="Gumerov V.M."/>
            <person name="Beletsky A.V."/>
            <person name="Prokofeva M.I."/>
            <person name="Bonch-Osmolovskaya E.A."/>
            <person name="Ravin N.V."/>
            <person name="Skryabin K.G."/>
        </authorList>
    </citation>
    <scope>NUCLEOTIDE SEQUENCE [LARGE SCALE GENOMIC DNA]</scope>
    <source>
        <strain evidence="2 3">768-20</strain>
    </source>
</reference>
<feature type="domain" description="Damage-control phosphatase ARMT1-like metal-binding" evidence="1">
    <location>
        <begin position="38"/>
        <end position="181"/>
    </location>
</feature>
<dbReference type="EMBL" id="CP002590">
    <property type="protein sequence ID" value="AEA12853.1"/>
    <property type="molecule type" value="Genomic_DNA"/>
</dbReference>